<feature type="binding site" evidence="4">
    <location>
        <position position="303"/>
    </location>
    <ligand>
        <name>pyridoxal 5'-phosphate</name>
        <dbReference type="ChEBI" id="CHEBI:597326"/>
    </ligand>
</feature>
<dbReference type="InterPro" id="IPR015421">
    <property type="entry name" value="PyrdxlP-dep_Trfase_major"/>
</dbReference>
<sequence>MSFEAHRSLAEAMDRADALGSYRDCFHIPKREDGSEEIYFCGNSLGLQPKSARSYAEEVLAAWARMGVRGHFEGDRPWLPYHEFATEKLARLVGALPVETAAMNSLTVNLHLLMVSFYRPTPERHKILIEEHAFPSDRYAVASQIAFHGFDPDESLIEAKARPGEAALRTADVLDLIEREGDGIALILWPGLQFYTGQAFAMAEIAESGHRKGCVVGFDLAHAVGNLVLKLHDWNADFAVWCSYKYLNAGPGAVAGCFVHERHAERFDLPRFAGWWGHDKSTRFVMPPRFNPLPGAEGWQLSNPPILSLAPLLASLDLFDQAGMDALRAKSESLTGYLEALLNERCGDRITILTPSESNARGCQLSIRLKGDGGHTPAPCPHPLPLSKTLTRPSPKGRGRFEVRERGVQVPRPLGEGFRVREKDLCFDKPGKEVYDALIASGIACDWREPDVIRVAPVPFYNRYAEVFDFVERLEGVLDDEG</sequence>
<dbReference type="Pfam" id="PF22580">
    <property type="entry name" value="KYNU_C"/>
    <property type="match status" value="2"/>
</dbReference>
<comment type="subunit">
    <text evidence="4 6">Homodimer.</text>
</comment>
<dbReference type="FunFam" id="3.40.640.10:FF:000031">
    <property type="entry name" value="Kynureninase"/>
    <property type="match status" value="1"/>
</dbReference>
<evidence type="ECO:0000256" key="1">
    <source>
        <dbReference type="ARBA" id="ARBA00022642"/>
    </source>
</evidence>
<dbReference type="HAMAP" id="MF_01970">
    <property type="entry name" value="Kynureninase"/>
    <property type="match status" value="1"/>
</dbReference>
<dbReference type="GO" id="GO:0019805">
    <property type="term" value="P:quinolinate biosynthetic process"/>
    <property type="evidence" value="ECO:0007669"/>
    <property type="project" value="UniProtKB-UniRule"/>
</dbReference>
<dbReference type="Gene3D" id="3.90.1150.10">
    <property type="entry name" value="Aspartate Aminotransferase, domain 1"/>
    <property type="match status" value="2"/>
</dbReference>
<dbReference type="GO" id="GO:0043420">
    <property type="term" value="P:anthranilate metabolic process"/>
    <property type="evidence" value="ECO:0007669"/>
    <property type="project" value="TreeGrafter"/>
</dbReference>
<reference evidence="8 9" key="1">
    <citation type="submission" date="2016-12" db="EMBL/GenBank/DDBJ databases">
        <title>Genome sequencing of Methylocaldum marinum.</title>
        <authorList>
            <person name="Takeuchi M."/>
            <person name="Kamagata Y."/>
            <person name="Hiraoka S."/>
            <person name="Oshima K."/>
            <person name="Hattori M."/>
            <person name="Iwasaki W."/>
        </authorList>
    </citation>
    <scope>NUCLEOTIDE SEQUENCE [LARGE SCALE GENOMIC DNA]</scope>
    <source>
        <strain evidence="8 9">S8</strain>
    </source>
</reference>
<comment type="caution">
    <text evidence="4">Lacks conserved residue(s) required for the propagation of feature annotation.</text>
</comment>
<evidence type="ECO:0000313" key="9">
    <source>
        <dbReference type="Proteomes" id="UP000266313"/>
    </source>
</evidence>
<dbReference type="Proteomes" id="UP000266313">
    <property type="component" value="Chromosome"/>
</dbReference>
<evidence type="ECO:0000256" key="2">
    <source>
        <dbReference type="ARBA" id="ARBA00022801"/>
    </source>
</evidence>
<keyword evidence="9" id="KW-1185">Reference proteome</keyword>
<feature type="region of interest" description="Disordered" evidence="7">
    <location>
        <begin position="374"/>
        <end position="399"/>
    </location>
</feature>
<dbReference type="GO" id="GO:0019441">
    <property type="term" value="P:L-tryptophan catabolic process to kynurenine"/>
    <property type="evidence" value="ECO:0007669"/>
    <property type="project" value="TreeGrafter"/>
</dbReference>
<evidence type="ECO:0000256" key="6">
    <source>
        <dbReference type="PIRNR" id="PIRNR038800"/>
    </source>
</evidence>
<name>A0A250KUZ5_9GAMM</name>
<comment type="pathway">
    <text evidence="4 6">Amino-acid degradation; L-kynurenine degradation; L-alanine and anthranilate from L-kynurenine: step 1/1.</text>
</comment>
<feature type="modified residue" description="N6-(pyridoxal phosphate)lysine" evidence="4">
    <location>
        <position position="245"/>
    </location>
</feature>
<dbReference type="InterPro" id="IPR015422">
    <property type="entry name" value="PyrdxlP-dep_Trfase_small"/>
</dbReference>
<dbReference type="PANTHER" id="PTHR14084:SF0">
    <property type="entry name" value="KYNURENINASE"/>
    <property type="match status" value="1"/>
</dbReference>
<evidence type="ECO:0000256" key="3">
    <source>
        <dbReference type="ARBA" id="ARBA00022898"/>
    </source>
</evidence>
<dbReference type="InterPro" id="IPR015424">
    <property type="entry name" value="PyrdxlP-dep_Trfase"/>
</dbReference>
<protein>
    <recommendedName>
        <fullName evidence="4 5">Kynureninase</fullName>
        <ecNumber evidence="4 5">3.7.1.3</ecNumber>
    </recommendedName>
    <alternativeName>
        <fullName evidence="4">L-kynurenine hydrolase</fullName>
    </alternativeName>
</protein>
<feature type="binding site" evidence="4">
    <location>
        <begin position="134"/>
        <end position="137"/>
    </location>
    <ligand>
        <name>pyridoxal 5'-phosphate</name>
        <dbReference type="ChEBI" id="CHEBI:597326"/>
    </ligand>
</feature>
<dbReference type="EMBL" id="AP017928">
    <property type="protein sequence ID" value="BBA35437.1"/>
    <property type="molecule type" value="Genomic_DNA"/>
</dbReference>
<dbReference type="PANTHER" id="PTHR14084">
    <property type="entry name" value="KYNURENINASE"/>
    <property type="match status" value="1"/>
</dbReference>
<evidence type="ECO:0000256" key="4">
    <source>
        <dbReference type="HAMAP-Rule" id="MF_01970"/>
    </source>
</evidence>
<evidence type="ECO:0000313" key="8">
    <source>
        <dbReference type="EMBL" id="BBA35437.1"/>
    </source>
</evidence>
<dbReference type="RefSeq" id="WP_197716548.1">
    <property type="nucleotide sequence ID" value="NZ_AP017928.1"/>
</dbReference>
<feature type="binding site" evidence="4">
    <location>
        <position position="244"/>
    </location>
    <ligand>
        <name>pyridoxal 5'-phosphate</name>
        <dbReference type="ChEBI" id="CHEBI:597326"/>
    </ligand>
</feature>
<dbReference type="UniPathway" id="UPA00253">
    <property type="reaction ID" value="UER00329"/>
</dbReference>
<dbReference type="NCBIfam" id="TIGR01814">
    <property type="entry name" value="kynureninase"/>
    <property type="match status" value="1"/>
</dbReference>
<keyword evidence="3 4" id="KW-0663">Pyridoxal phosphate</keyword>
<feature type="binding site" evidence="4">
    <location>
        <position position="275"/>
    </location>
    <ligand>
        <name>pyridoxal 5'-phosphate</name>
        <dbReference type="ChEBI" id="CHEBI:597326"/>
    </ligand>
</feature>
<keyword evidence="1 4" id="KW-0662">Pyridine nucleotide biosynthesis</keyword>
<feature type="binding site" evidence="4">
    <location>
        <position position="219"/>
    </location>
    <ligand>
        <name>pyridoxal 5'-phosphate</name>
        <dbReference type="ChEBI" id="CHEBI:597326"/>
    </ligand>
</feature>
<keyword evidence="2 4" id="KW-0378">Hydrolase</keyword>
<organism evidence="8 9">
    <name type="scientific">Methylocaldum marinum</name>
    <dbReference type="NCBI Taxonomy" id="1432792"/>
    <lineage>
        <taxon>Bacteria</taxon>
        <taxon>Pseudomonadati</taxon>
        <taxon>Pseudomonadota</taxon>
        <taxon>Gammaproteobacteria</taxon>
        <taxon>Methylococcales</taxon>
        <taxon>Methylococcaceae</taxon>
        <taxon>Methylocaldum</taxon>
    </lineage>
</organism>
<gene>
    <name evidence="4" type="primary">kynU</name>
    <name evidence="8" type="ORF">sS8_3500</name>
</gene>
<comment type="catalytic activity">
    <reaction evidence="6">
        <text>3-hydroxy-L-kynurenine + H2O = 3-hydroxyanthranilate + L-alanine + H(+)</text>
        <dbReference type="Rhea" id="RHEA:25143"/>
        <dbReference type="ChEBI" id="CHEBI:15377"/>
        <dbReference type="ChEBI" id="CHEBI:15378"/>
        <dbReference type="ChEBI" id="CHEBI:36559"/>
        <dbReference type="ChEBI" id="CHEBI:57972"/>
        <dbReference type="ChEBI" id="CHEBI:58125"/>
        <dbReference type="EC" id="3.7.1.3"/>
    </reaction>
</comment>
<dbReference type="EC" id="3.7.1.3" evidence="4 5"/>
<comment type="catalytic activity">
    <reaction evidence="4 6">
        <text>L-kynurenine + H2O = anthranilate + L-alanine + H(+)</text>
        <dbReference type="Rhea" id="RHEA:16813"/>
        <dbReference type="ChEBI" id="CHEBI:15377"/>
        <dbReference type="ChEBI" id="CHEBI:15378"/>
        <dbReference type="ChEBI" id="CHEBI:16567"/>
        <dbReference type="ChEBI" id="CHEBI:57959"/>
        <dbReference type="ChEBI" id="CHEBI:57972"/>
        <dbReference type="EC" id="3.7.1.3"/>
    </reaction>
</comment>
<comment type="pathway">
    <text evidence="4 6">Cofactor biosynthesis; NAD(+) biosynthesis; quinolinate from L-kynurenine: step 2/3.</text>
</comment>
<dbReference type="AlphaFoldDB" id="A0A250KUZ5"/>
<dbReference type="KEGG" id="mmai:sS8_3500"/>
<evidence type="ECO:0000256" key="5">
    <source>
        <dbReference type="NCBIfam" id="TIGR01814"/>
    </source>
</evidence>
<proteinExistence type="inferred from homology"/>
<comment type="similarity">
    <text evidence="4 6">Belongs to the kynureninase family.</text>
</comment>
<accession>A0A250KUZ5</accession>
<dbReference type="SUPFAM" id="SSF53383">
    <property type="entry name" value="PLP-dependent transferases"/>
    <property type="match status" value="2"/>
</dbReference>
<dbReference type="GO" id="GO:0097053">
    <property type="term" value="P:L-kynurenine catabolic process"/>
    <property type="evidence" value="ECO:0007669"/>
    <property type="project" value="UniProtKB-UniRule"/>
</dbReference>
<feature type="binding site" evidence="4">
    <location>
        <position position="107"/>
    </location>
    <ligand>
        <name>pyridoxal 5'-phosphate</name>
        <dbReference type="ChEBI" id="CHEBI:597326"/>
    </ligand>
</feature>
<comment type="function">
    <text evidence="4 6">Catalyzes the cleavage of L-kynurenine (L-Kyn) and L-3-hydroxykynurenine (L-3OHKyn) into anthranilic acid (AA) and 3-hydroxyanthranilic acid (3-OHAA), respectively.</text>
</comment>
<dbReference type="Gene3D" id="3.40.640.10">
    <property type="entry name" value="Type I PLP-dependent aspartate aminotransferase-like (Major domain)"/>
    <property type="match status" value="1"/>
</dbReference>
<dbReference type="UniPathway" id="UPA00334">
    <property type="reaction ID" value="UER00455"/>
</dbReference>
<dbReference type="PIRSF" id="PIRSF038800">
    <property type="entry name" value="KYNU"/>
    <property type="match status" value="1"/>
</dbReference>
<dbReference type="GO" id="GO:0005737">
    <property type="term" value="C:cytoplasm"/>
    <property type="evidence" value="ECO:0007669"/>
    <property type="project" value="UniProtKB-UniRule"/>
</dbReference>
<dbReference type="GO" id="GO:0030429">
    <property type="term" value="F:kynureninase activity"/>
    <property type="evidence" value="ECO:0007669"/>
    <property type="project" value="UniProtKB-UniRule"/>
</dbReference>
<evidence type="ECO:0000256" key="7">
    <source>
        <dbReference type="SAM" id="MobiDB-lite"/>
    </source>
</evidence>
<dbReference type="GO" id="GO:0030170">
    <property type="term" value="F:pyridoxal phosphate binding"/>
    <property type="evidence" value="ECO:0007669"/>
    <property type="project" value="UniProtKB-UniRule"/>
</dbReference>
<feature type="binding site" evidence="4">
    <location>
        <position position="106"/>
    </location>
    <ligand>
        <name>pyridoxal 5'-phosphate</name>
        <dbReference type="ChEBI" id="CHEBI:597326"/>
    </ligand>
</feature>
<dbReference type="GO" id="GO:0009435">
    <property type="term" value="P:NAD+ biosynthetic process"/>
    <property type="evidence" value="ECO:0007669"/>
    <property type="project" value="UniProtKB-UniRule"/>
</dbReference>
<comment type="cofactor">
    <cofactor evidence="4 6">
        <name>pyridoxal 5'-phosphate</name>
        <dbReference type="ChEBI" id="CHEBI:597326"/>
    </cofactor>
</comment>
<dbReference type="InterPro" id="IPR010111">
    <property type="entry name" value="Kynureninase"/>
</dbReference>
<feature type="binding site" evidence="4">
    <location>
        <position position="222"/>
    </location>
    <ligand>
        <name>pyridoxal 5'-phosphate</name>
        <dbReference type="ChEBI" id="CHEBI:597326"/>
    </ligand>
</feature>